<evidence type="ECO:0000256" key="1">
    <source>
        <dbReference type="ARBA" id="ARBA00004514"/>
    </source>
</evidence>
<comment type="subcellular location">
    <subcellularLocation>
        <location evidence="1">Cytoplasm</location>
        <location evidence="1">Cytosol</location>
    </subcellularLocation>
</comment>
<dbReference type="InterPro" id="IPR000649">
    <property type="entry name" value="IF-2B-related"/>
</dbReference>
<evidence type="ECO:0000256" key="2">
    <source>
        <dbReference type="ARBA" id="ARBA00007251"/>
    </source>
</evidence>
<dbReference type="AlphaFoldDB" id="A0A1I8EVG9"/>
<sequence>MNMGGMKKKEALCGQVSNSKGIRADTVATEVVRLFDVAVDCLRICLSLLSASNMDHVKDAKEKLIAEIENLQIDDKTSKQSSSQFNKMPEGLKQIINGQNNRSREEIKVERKAKAAEAKARKVFAAKAKKVLKQNSALANGEKRLENTTNRKKECSSDVTGQQHVSPFKLIKDPGLPSGFRSSQPFRAVHFDLTTKDNEKEEGSSKQSSFCEMLTPNIHPSFLEFSSRCETKHIVGVDAVCVAFVQSFKQFLSDYIVPPNQVMSRDLEQSVRQQLNCMTENGKHSFPLVLGNLIKQLKKEISQLPDSISEQEGKEHLYCWLDDFVQQNFELALQAISSFCLKKMKNTIFLLTYSWCPVVERIILDAHNDKLLFHVHVLDSPIEYKGRQLVKALCERKIPCSYGMLSSVGYLMKECHMVLLGCSAILSNGFVVAERGTSQIALVASASNIPVLIAAQTCKFVDRASSISIRQFVFLCHLKCHSLRRGFQSVFPVLEIYTGILFSFINNHRTYLQVQSFSHGIHEVNNLMGERKEVVAADLITALVTELRILPPSSAPAVLKAKQLAVDS</sequence>
<keyword evidence="5" id="KW-0648">Protein biosynthesis</keyword>
<reference evidence="11" key="1">
    <citation type="submission" date="2016-11" db="UniProtKB">
        <authorList>
            <consortium name="WormBaseParasite"/>
        </authorList>
    </citation>
    <scope>IDENTIFICATION</scope>
    <source>
        <strain evidence="11">pt0022</strain>
    </source>
</reference>
<dbReference type="SUPFAM" id="SSF100950">
    <property type="entry name" value="NagB/RpiA/CoA transferase-like"/>
    <property type="match status" value="1"/>
</dbReference>
<evidence type="ECO:0000256" key="8">
    <source>
        <dbReference type="ARBA" id="ARBA00046432"/>
    </source>
</evidence>
<evidence type="ECO:0000256" key="5">
    <source>
        <dbReference type="ARBA" id="ARBA00022917"/>
    </source>
</evidence>
<comment type="subunit">
    <text evidence="8">Component of the translation initiation factor 2B (eIF2B) complex which is a heterodecamer of two sets of five different subunits: alpha, beta, gamma, delta and epsilon. Subunits alpha, beta and delta comprise a regulatory subcomplex and subunits epsilon and gamma comprise a catalytic subcomplex. Within the complex, the hexameric regulatory complex resides at the center, with the two heterodimeric catalytic subcomplexes bound on opposite sides.</text>
</comment>
<organism evidence="11">
    <name type="scientific">Wuchereria bancrofti</name>
    <dbReference type="NCBI Taxonomy" id="6293"/>
    <lineage>
        <taxon>Eukaryota</taxon>
        <taxon>Metazoa</taxon>
        <taxon>Ecdysozoa</taxon>
        <taxon>Nematoda</taxon>
        <taxon>Chromadorea</taxon>
        <taxon>Rhabditida</taxon>
        <taxon>Spirurina</taxon>
        <taxon>Spiruromorpha</taxon>
        <taxon>Filarioidea</taxon>
        <taxon>Onchocercidae</taxon>
        <taxon>Wuchereria</taxon>
    </lineage>
</organism>
<evidence type="ECO:0000256" key="4">
    <source>
        <dbReference type="ARBA" id="ARBA00022540"/>
    </source>
</evidence>
<feature type="compositionally biased region" description="Basic and acidic residues" evidence="10">
    <location>
        <begin position="141"/>
        <end position="156"/>
    </location>
</feature>
<evidence type="ECO:0000256" key="10">
    <source>
        <dbReference type="SAM" id="MobiDB-lite"/>
    </source>
</evidence>
<dbReference type="STRING" id="6293.A0A1I8EVG9"/>
<dbReference type="PANTHER" id="PTHR10233">
    <property type="entry name" value="TRANSLATION INITIATION FACTOR EIF-2B"/>
    <property type="match status" value="1"/>
</dbReference>
<evidence type="ECO:0000313" key="11">
    <source>
        <dbReference type="WBParaSite" id="maker-PairedContig_520-snap-gene-0.11-mRNA-1"/>
    </source>
</evidence>
<name>A0A1I8EVG9_WUCBA</name>
<comment type="similarity">
    <text evidence="2 9">Belongs to the eIF-2B alpha/beta/delta subunits family.</text>
</comment>
<dbReference type="InterPro" id="IPR042529">
    <property type="entry name" value="IF_2B-like_C"/>
</dbReference>
<evidence type="ECO:0000256" key="3">
    <source>
        <dbReference type="ARBA" id="ARBA00022490"/>
    </source>
</evidence>
<dbReference type="PANTHER" id="PTHR10233:SF14">
    <property type="entry name" value="TRANSLATION INITIATION FACTOR EIF-2B SUBUNIT DELTA"/>
    <property type="match status" value="1"/>
</dbReference>
<dbReference type="InterPro" id="IPR037171">
    <property type="entry name" value="NagB/RpiA_transferase-like"/>
</dbReference>
<proteinExistence type="inferred from homology"/>
<dbReference type="GO" id="GO:0003743">
    <property type="term" value="F:translation initiation factor activity"/>
    <property type="evidence" value="ECO:0007669"/>
    <property type="project" value="UniProtKB-KW"/>
</dbReference>
<accession>A0A1I8EVG9</accession>
<protein>
    <recommendedName>
        <fullName evidence="6">Translation initiation factor eIF2B subunit delta</fullName>
    </recommendedName>
    <alternativeName>
        <fullName evidence="7">eIF2B GDP-GTP exchange factor subunit delta</fullName>
    </alternativeName>
</protein>
<feature type="region of interest" description="Disordered" evidence="10">
    <location>
        <begin position="139"/>
        <end position="161"/>
    </location>
</feature>
<evidence type="ECO:0000256" key="6">
    <source>
        <dbReference type="ARBA" id="ARBA00044147"/>
    </source>
</evidence>
<dbReference type="GO" id="GO:0005829">
    <property type="term" value="C:cytosol"/>
    <property type="evidence" value="ECO:0007669"/>
    <property type="project" value="UniProtKB-SubCell"/>
</dbReference>
<dbReference type="Pfam" id="PF01008">
    <property type="entry name" value="IF-2B"/>
    <property type="match status" value="1"/>
</dbReference>
<evidence type="ECO:0000256" key="9">
    <source>
        <dbReference type="RuleBase" id="RU003814"/>
    </source>
</evidence>
<dbReference type="Gene3D" id="3.40.50.10470">
    <property type="entry name" value="Translation initiation factor eif-2b, domain 2"/>
    <property type="match status" value="1"/>
</dbReference>
<keyword evidence="3" id="KW-0963">Cytoplasm</keyword>
<keyword evidence="4" id="KW-0396">Initiation factor</keyword>
<evidence type="ECO:0000256" key="7">
    <source>
        <dbReference type="ARBA" id="ARBA00044356"/>
    </source>
</evidence>
<dbReference type="WBParaSite" id="maker-PairedContig_520-snap-gene-0.11-mRNA-1">
    <property type="protein sequence ID" value="maker-PairedContig_520-snap-gene-0.11-mRNA-1"/>
    <property type="gene ID" value="maker-PairedContig_520-snap-gene-0.11"/>
</dbReference>